<evidence type="ECO:0000256" key="4">
    <source>
        <dbReference type="ARBA" id="ARBA00022723"/>
    </source>
</evidence>
<dbReference type="GO" id="GO:0003677">
    <property type="term" value="F:DNA binding"/>
    <property type="evidence" value="ECO:0007669"/>
    <property type="project" value="UniProtKB-KW"/>
</dbReference>
<evidence type="ECO:0000256" key="1">
    <source>
        <dbReference type="ARBA" id="ARBA00009518"/>
    </source>
</evidence>
<keyword evidence="3" id="KW-0540">Nuclease</keyword>
<evidence type="ECO:0000256" key="5">
    <source>
        <dbReference type="ARBA" id="ARBA00022759"/>
    </source>
</evidence>
<dbReference type="HAMAP" id="MF_00034">
    <property type="entry name" value="RuvC"/>
    <property type="match status" value="1"/>
</dbReference>
<keyword evidence="10" id="KW-0233">DNA recombination</keyword>
<dbReference type="GO" id="GO:0004520">
    <property type="term" value="F:DNA endonuclease activity"/>
    <property type="evidence" value="ECO:0007669"/>
    <property type="project" value="InterPro"/>
</dbReference>
<dbReference type="PRINTS" id="PR00696">
    <property type="entry name" value="RSOLVASERUVC"/>
</dbReference>
<keyword evidence="7 12" id="KW-0378">Hydrolase</keyword>
<evidence type="ECO:0000256" key="2">
    <source>
        <dbReference type="ARBA" id="ARBA00022490"/>
    </source>
</evidence>
<evidence type="ECO:0000313" key="12">
    <source>
        <dbReference type="EMBL" id="VAX39713.1"/>
    </source>
</evidence>
<evidence type="ECO:0000256" key="8">
    <source>
        <dbReference type="ARBA" id="ARBA00022842"/>
    </source>
</evidence>
<dbReference type="Gene3D" id="3.30.420.10">
    <property type="entry name" value="Ribonuclease H-like superfamily/Ribonuclease H"/>
    <property type="match status" value="1"/>
</dbReference>
<evidence type="ECO:0000256" key="7">
    <source>
        <dbReference type="ARBA" id="ARBA00022801"/>
    </source>
</evidence>
<name>A0A3B1DS55_9ZZZZ</name>
<evidence type="ECO:0000256" key="9">
    <source>
        <dbReference type="ARBA" id="ARBA00023125"/>
    </source>
</evidence>
<dbReference type="GO" id="GO:0006281">
    <property type="term" value="P:DNA repair"/>
    <property type="evidence" value="ECO:0007669"/>
    <property type="project" value="UniProtKB-KW"/>
</dbReference>
<reference evidence="12" key="1">
    <citation type="submission" date="2018-06" db="EMBL/GenBank/DDBJ databases">
        <authorList>
            <person name="Zhirakovskaya E."/>
        </authorList>
    </citation>
    <scope>NUCLEOTIDE SEQUENCE</scope>
</reference>
<dbReference type="AlphaFoldDB" id="A0A3B1DS55"/>
<keyword evidence="9" id="KW-0238">DNA-binding</keyword>
<dbReference type="InterPro" id="IPR012337">
    <property type="entry name" value="RNaseH-like_sf"/>
</dbReference>
<dbReference type="GO" id="GO:0016787">
    <property type="term" value="F:hydrolase activity"/>
    <property type="evidence" value="ECO:0007669"/>
    <property type="project" value="UniProtKB-KW"/>
</dbReference>
<organism evidence="12">
    <name type="scientific">hydrothermal vent metagenome</name>
    <dbReference type="NCBI Taxonomy" id="652676"/>
    <lineage>
        <taxon>unclassified sequences</taxon>
        <taxon>metagenomes</taxon>
        <taxon>ecological metagenomes</taxon>
    </lineage>
</organism>
<dbReference type="GO" id="GO:0006310">
    <property type="term" value="P:DNA recombination"/>
    <property type="evidence" value="ECO:0007669"/>
    <property type="project" value="UniProtKB-KW"/>
</dbReference>
<dbReference type="CDD" id="cd16962">
    <property type="entry name" value="RuvC"/>
    <property type="match status" value="1"/>
</dbReference>
<evidence type="ECO:0000256" key="11">
    <source>
        <dbReference type="ARBA" id="ARBA00023204"/>
    </source>
</evidence>
<dbReference type="PANTHER" id="PTHR30194:SF3">
    <property type="entry name" value="CROSSOVER JUNCTION ENDODEOXYRIBONUCLEASE RUVC"/>
    <property type="match status" value="1"/>
</dbReference>
<dbReference type="PANTHER" id="PTHR30194">
    <property type="entry name" value="CROSSOVER JUNCTION ENDODEOXYRIBONUCLEASE RUVC"/>
    <property type="match status" value="1"/>
</dbReference>
<dbReference type="EMBL" id="UOGL01000359">
    <property type="protein sequence ID" value="VAX39713.1"/>
    <property type="molecule type" value="Genomic_DNA"/>
</dbReference>
<evidence type="ECO:0000256" key="10">
    <source>
        <dbReference type="ARBA" id="ARBA00023172"/>
    </source>
</evidence>
<dbReference type="EC" id="3.1.22.4" evidence="12"/>
<dbReference type="InterPro" id="IPR036397">
    <property type="entry name" value="RNaseH_sf"/>
</dbReference>
<evidence type="ECO:0000256" key="6">
    <source>
        <dbReference type="ARBA" id="ARBA00022763"/>
    </source>
</evidence>
<gene>
    <name evidence="12" type="ORF">MNBD_PLANCTO02-663</name>
</gene>
<keyword evidence="8" id="KW-0460">Magnesium</keyword>
<protein>
    <submittedName>
        <fullName evidence="12">Crossover junction endodeoxyribonuclease RuvC</fullName>
        <ecNumber evidence="12">3.1.22.4</ecNumber>
    </submittedName>
</protein>
<dbReference type="NCBIfam" id="TIGR00228">
    <property type="entry name" value="ruvC"/>
    <property type="match status" value="1"/>
</dbReference>
<dbReference type="GO" id="GO:0046872">
    <property type="term" value="F:metal ion binding"/>
    <property type="evidence" value="ECO:0007669"/>
    <property type="project" value="UniProtKB-KW"/>
</dbReference>
<dbReference type="SUPFAM" id="SSF53098">
    <property type="entry name" value="Ribonuclease H-like"/>
    <property type="match status" value="1"/>
</dbReference>
<keyword evidence="11" id="KW-0234">DNA repair</keyword>
<keyword evidence="4" id="KW-0479">Metal-binding</keyword>
<keyword evidence="2" id="KW-0963">Cytoplasm</keyword>
<evidence type="ECO:0000256" key="3">
    <source>
        <dbReference type="ARBA" id="ARBA00022722"/>
    </source>
</evidence>
<dbReference type="FunFam" id="3.30.420.10:FF:000002">
    <property type="entry name" value="Crossover junction endodeoxyribonuclease RuvC"/>
    <property type="match status" value="1"/>
</dbReference>
<keyword evidence="5" id="KW-0255">Endonuclease</keyword>
<dbReference type="InterPro" id="IPR002176">
    <property type="entry name" value="X-over_junc_endoDNase_RuvC"/>
</dbReference>
<sequence>MEATDYYLGIDPGLNKTGYAILVRNKKKLILKEGGIVRSTAELSLAERVCEIGTGVREVIEQYQPKMMAIEQVFSFGKNPKTAIMLAHVRGAILMVAAENKIPIVHYTPRQIKKLLTGSGSASKEQMQHAVKTELGLKDILKPNDVADASAIGICLCYSVRFAA</sequence>
<keyword evidence="6" id="KW-0227">DNA damage</keyword>
<accession>A0A3B1DS55</accession>
<dbReference type="Pfam" id="PF02075">
    <property type="entry name" value="RuvC"/>
    <property type="match status" value="1"/>
</dbReference>
<proteinExistence type="inferred from homology"/>
<comment type="similarity">
    <text evidence="1">Belongs to the RuvC family.</text>
</comment>